<dbReference type="OMA" id="WTMKSLN"/>
<accession>K3WNT6</accession>
<feature type="region of interest" description="Disordered" evidence="1">
    <location>
        <begin position="23"/>
        <end position="54"/>
    </location>
</feature>
<organism evidence="2 3">
    <name type="scientific">Globisporangium ultimum (strain ATCC 200006 / CBS 805.95 / DAOM BR144)</name>
    <name type="common">Pythium ultimum</name>
    <dbReference type="NCBI Taxonomy" id="431595"/>
    <lineage>
        <taxon>Eukaryota</taxon>
        <taxon>Sar</taxon>
        <taxon>Stramenopiles</taxon>
        <taxon>Oomycota</taxon>
        <taxon>Peronosporomycetes</taxon>
        <taxon>Pythiales</taxon>
        <taxon>Pythiaceae</taxon>
        <taxon>Globisporangium</taxon>
    </lineage>
</organism>
<name>K3WNT6_GLOUD</name>
<protein>
    <recommendedName>
        <fullName evidence="4">BZIP domain-containing protein</fullName>
    </recommendedName>
</protein>
<reference evidence="2" key="3">
    <citation type="submission" date="2015-02" db="UniProtKB">
        <authorList>
            <consortium name="EnsemblProtists"/>
        </authorList>
    </citation>
    <scope>IDENTIFICATION</scope>
    <source>
        <strain evidence="2">DAOM BR144</strain>
    </source>
</reference>
<proteinExistence type="predicted"/>
<dbReference type="Proteomes" id="UP000019132">
    <property type="component" value="Unassembled WGS sequence"/>
</dbReference>
<keyword evidence="3" id="KW-1185">Reference proteome</keyword>
<evidence type="ECO:0000313" key="2">
    <source>
        <dbReference type="EnsemblProtists" id="PYU1_T006628"/>
    </source>
</evidence>
<evidence type="ECO:0008006" key="4">
    <source>
        <dbReference type="Google" id="ProtNLM"/>
    </source>
</evidence>
<sequence length="325" mass="36360">MEWSARSPSRFLPLSILLNPEDGNAVTAFGSDTSPCASSGHTSEDASGSGSDTRAVEATTAVLVVTTKPPPKRRGRKAHLPKMNNSERGKYYRNKRKRYGDELMSSVAAVREEIVRLHAMKAICNDLSISTHMSLPGSFGRIVREFFVQFRHGVQLSPARRNMALPDVEISTCQQELYMNATMARDVDFGEFQGIDTIMDQWQRYSQYHSLLVFEMLDMHITGPKSAPIVSANGRLRARYSRKTIENVFPHVVGNEPLIQRLIGKEIVYPCSNQFFFSEDGRIQRYNTEADFVFAMVQALGSTEDAALLLGQALIQKQHMIGVGH</sequence>
<feature type="compositionally biased region" description="Polar residues" evidence="1">
    <location>
        <begin position="30"/>
        <end position="52"/>
    </location>
</feature>
<reference evidence="3" key="1">
    <citation type="journal article" date="2010" name="Genome Biol.">
        <title>Genome sequence of the necrotrophic plant pathogen Pythium ultimum reveals original pathogenicity mechanisms and effector repertoire.</title>
        <authorList>
            <person name="Levesque C.A."/>
            <person name="Brouwer H."/>
            <person name="Cano L."/>
            <person name="Hamilton J.P."/>
            <person name="Holt C."/>
            <person name="Huitema E."/>
            <person name="Raffaele S."/>
            <person name="Robideau G.P."/>
            <person name="Thines M."/>
            <person name="Win J."/>
            <person name="Zerillo M.M."/>
            <person name="Beakes G.W."/>
            <person name="Boore J.L."/>
            <person name="Busam D."/>
            <person name="Dumas B."/>
            <person name="Ferriera S."/>
            <person name="Fuerstenberg S.I."/>
            <person name="Gachon C.M."/>
            <person name="Gaulin E."/>
            <person name="Govers F."/>
            <person name="Grenville-Briggs L."/>
            <person name="Horner N."/>
            <person name="Hostetler J."/>
            <person name="Jiang R.H."/>
            <person name="Johnson J."/>
            <person name="Krajaejun T."/>
            <person name="Lin H."/>
            <person name="Meijer H.J."/>
            <person name="Moore B."/>
            <person name="Morris P."/>
            <person name="Phuntmart V."/>
            <person name="Puiu D."/>
            <person name="Shetty J."/>
            <person name="Stajich J.E."/>
            <person name="Tripathy S."/>
            <person name="Wawra S."/>
            <person name="van West P."/>
            <person name="Whitty B.R."/>
            <person name="Coutinho P.M."/>
            <person name="Henrissat B."/>
            <person name="Martin F."/>
            <person name="Thomas P.D."/>
            <person name="Tyler B.M."/>
            <person name="De Vries R.P."/>
            <person name="Kamoun S."/>
            <person name="Yandell M."/>
            <person name="Tisserat N."/>
            <person name="Buell C.R."/>
        </authorList>
    </citation>
    <scope>NUCLEOTIDE SEQUENCE</scope>
    <source>
        <strain evidence="3">DAOM:BR144</strain>
    </source>
</reference>
<feature type="compositionally biased region" description="Basic residues" evidence="1">
    <location>
        <begin position="70"/>
        <end position="80"/>
    </location>
</feature>
<feature type="region of interest" description="Disordered" evidence="1">
    <location>
        <begin position="68"/>
        <end position="88"/>
    </location>
</feature>
<dbReference type="AlphaFoldDB" id="K3WNT6"/>
<dbReference type="HOGENOM" id="CLU_050616_1_2_1"/>
<reference evidence="3" key="2">
    <citation type="submission" date="2010-04" db="EMBL/GenBank/DDBJ databases">
        <authorList>
            <person name="Buell R."/>
            <person name="Hamilton J."/>
            <person name="Hostetler J."/>
        </authorList>
    </citation>
    <scope>NUCLEOTIDE SEQUENCE [LARGE SCALE GENOMIC DNA]</scope>
    <source>
        <strain evidence="3">DAOM:BR144</strain>
    </source>
</reference>
<evidence type="ECO:0000313" key="3">
    <source>
        <dbReference type="Proteomes" id="UP000019132"/>
    </source>
</evidence>
<dbReference type="EnsemblProtists" id="PYU1_T006628">
    <property type="protein sequence ID" value="PYU1_T006628"/>
    <property type="gene ID" value="PYU1_G006616"/>
</dbReference>
<dbReference type="VEuPathDB" id="FungiDB:PYU1_G006616"/>
<dbReference type="eggNOG" id="ENOG502S457">
    <property type="taxonomic scope" value="Eukaryota"/>
</dbReference>
<dbReference type="InParanoid" id="K3WNT6"/>
<dbReference type="EMBL" id="GL376635">
    <property type="status" value="NOT_ANNOTATED_CDS"/>
    <property type="molecule type" value="Genomic_DNA"/>
</dbReference>
<evidence type="ECO:0000256" key="1">
    <source>
        <dbReference type="SAM" id="MobiDB-lite"/>
    </source>
</evidence>